<keyword evidence="1" id="KW-0547">Nucleotide-binding</keyword>
<reference evidence="6" key="1">
    <citation type="submission" date="2023-11" db="EMBL/GenBank/DDBJ databases">
        <title>The genome sequences of three competitors of mushroom-forming fungi.</title>
        <authorList>
            <person name="Beijen E."/>
            <person name="Ohm R.A."/>
        </authorList>
    </citation>
    <scope>NUCLEOTIDE SEQUENCE</scope>
    <source>
        <strain evidence="6">CBS 100526</strain>
    </source>
</reference>
<dbReference type="Pfam" id="PF13087">
    <property type="entry name" value="AAA_12"/>
    <property type="match status" value="1"/>
</dbReference>
<dbReference type="InterPro" id="IPR050534">
    <property type="entry name" value="Coronavir_polyprotein_1ab"/>
</dbReference>
<accession>A0AAE1JGW8</accession>
<evidence type="ECO:0000256" key="4">
    <source>
        <dbReference type="ARBA" id="ARBA00022840"/>
    </source>
</evidence>
<dbReference type="GeneID" id="87915366"/>
<dbReference type="Proteomes" id="UP001273209">
    <property type="component" value="Unassembled WGS sequence"/>
</dbReference>
<protein>
    <recommendedName>
        <fullName evidence="5">DNA2/NAM7 helicase-like C-terminal domain-containing protein</fullName>
    </recommendedName>
</protein>
<gene>
    <name evidence="6" type="ORF">Triagg1_1396</name>
</gene>
<dbReference type="Gene3D" id="3.40.50.300">
    <property type="entry name" value="P-loop containing nucleotide triphosphate hydrolases"/>
    <property type="match status" value="2"/>
</dbReference>
<evidence type="ECO:0000256" key="1">
    <source>
        <dbReference type="ARBA" id="ARBA00022741"/>
    </source>
</evidence>
<evidence type="ECO:0000256" key="3">
    <source>
        <dbReference type="ARBA" id="ARBA00022806"/>
    </source>
</evidence>
<evidence type="ECO:0000313" key="6">
    <source>
        <dbReference type="EMBL" id="KAK4083734.1"/>
    </source>
</evidence>
<dbReference type="PANTHER" id="PTHR43788:SF8">
    <property type="entry name" value="DNA-BINDING PROTEIN SMUBP-2"/>
    <property type="match status" value="1"/>
</dbReference>
<sequence length="952" mass="107564">MEPALAKSLPERGSKFSMLEIDLGDGPDPVVLHFGMPFDNPGHPGEGWIKQSQPIAGSQTLLDALSQRTFRFVVDSPVEDIPKSFVPEYIPSPFSYPYGTDHSWNLEHYYDMLSLEKGSTFERQWSFQDHNDHLAVMTQSQVQDFVWLHEAAREIFKQKSEAYFVSTEGSLPPHIDEFYVIMQPMQSFLRKYGAALRCLLNSDTLYLYIYDPTARAHINGTGPAKWPARVVHISAIFNPLVHQGLSRARWVCNLLQDQHLILTVRRPKERNVRPSLNVEVLNEDALQMNKKKKYHVRLKFLVDHKSCQRKVEAVLQFDPKAARQVSGATSPMDFNMSLHRDLLLGNGFFETYKSLRERAETQPWMRLARNRPLPAVNLLPESQNVIDALMEDVVPSDRKRLCTYLSRVPLGFGLVTGDPGFGKTTVLSVATLGMFITLGPIYACAATDAAADNFAEHLHRISERFTCRLNEAKGLDGSRANRILIVRGYDEDDEVAAFQNLLERPRIGDQAASLDSFDPKPKWRLRLSLAFWLLVALRSPASYLDSQRNLRQLRDVATGAISHRDYRVGRTVDSNLIKAIFKKILRCTNILCTNISLSGQGPYERWMKTVAKGIAVDEANNVSRPDLYSVWGNKLRPCLICGDDKQLEPRLVSFGQRDEEGHSMNRFEQDGKISALLFFKCNGWPVFRLRTQLRMAAGLFDLCHDVVIGMPDPYYGPNCDISLDRHACGRELEAFLQKRFPKLAPPPEDKLAAAFINCTGSQFHFNTITGSGCNPVQSWHALDFVRDLVTQTMITPADIFIITPYEANVDFIEGERQKSWYSAISSMAPAATVDDFQGRQGNIIILVAATTQDSEPGYISDIHYLCVMLSRHISGLVIFGDHSFPQTYDTTNARNGELETDDNPMILNWGRDDNSVREGPGWRNMLSILMRKKRVATLPVPEPLDNTTSDVS</sequence>
<evidence type="ECO:0000256" key="2">
    <source>
        <dbReference type="ARBA" id="ARBA00022801"/>
    </source>
</evidence>
<comment type="caution">
    <text evidence="6">The sequence shown here is derived from an EMBL/GenBank/DDBJ whole genome shotgun (WGS) entry which is preliminary data.</text>
</comment>
<dbReference type="GO" id="GO:0043139">
    <property type="term" value="F:5'-3' DNA helicase activity"/>
    <property type="evidence" value="ECO:0007669"/>
    <property type="project" value="TreeGrafter"/>
</dbReference>
<dbReference type="EMBL" id="JAWRVG010000003">
    <property type="protein sequence ID" value="KAK4083734.1"/>
    <property type="molecule type" value="Genomic_DNA"/>
</dbReference>
<dbReference type="AlphaFoldDB" id="A0AAE1JGW8"/>
<dbReference type="InterPro" id="IPR027417">
    <property type="entry name" value="P-loop_NTPase"/>
</dbReference>
<keyword evidence="2" id="KW-0378">Hydrolase</keyword>
<dbReference type="GO" id="GO:0016787">
    <property type="term" value="F:hydrolase activity"/>
    <property type="evidence" value="ECO:0007669"/>
    <property type="project" value="UniProtKB-KW"/>
</dbReference>
<keyword evidence="3" id="KW-0347">Helicase</keyword>
<dbReference type="SUPFAM" id="SSF52540">
    <property type="entry name" value="P-loop containing nucleoside triphosphate hydrolases"/>
    <property type="match status" value="1"/>
</dbReference>
<dbReference type="RefSeq" id="XP_062759735.1">
    <property type="nucleotide sequence ID" value="XM_062895461.1"/>
</dbReference>
<organism evidence="6 7">
    <name type="scientific">Trichoderma aggressivum f. europaeum</name>
    <dbReference type="NCBI Taxonomy" id="173218"/>
    <lineage>
        <taxon>Eukaryota</taxon>
        <taxon>Fungi</taxon>
        <taxon>Dikarya</taxon>
        <taxon>Ascomycota</taxon>
        <taxon>Pezizomycotina</taxon>
        <taxon>Sordariomycetes</taxon>
        <taxon>Hypocreomycetidae</taxon>
        <taxon>Hypocreales</taxon>
        <taxon>Hypocreaceae</taxon>
        <taxon>Trichoderma</taxon>
    </lineage>
</organism>
<evidence type="ECO:0000259" key="5">
    <source>
        <dbReference type="Pfam" id="PF13087"/>
    </source>
</evidence>
<keyword evidence="7" id="KW-1185">Reference proteome</keyword>
<keyword evidence="4" id="KW-0067">ATP-binding</keyword>
<evidence type="ECO:0000313" key="7">
    <source>
        <dbReference type="Proteomes" id="UP001273209"/>
    </source>
</evidence>
<name>A0AAE1JGW8_9HYPO</name>
<dbReference type="PANTHER" id="PTHR43788">
    <property type="entry name" value="DNA2/NAM7 HELICASE FAMILY MEMBER"/>
    <property type="match status" value="1"/>
</dbReference>
<proteinExistence type="predicted"/>
<dbReference type="GO" id="GO:0005524">
    <property type="term" value="F:ATP binding"/>
    <property type="evidence" value="ECO:0007669"/>
    <property type="project" value="UniProtKB-KW"/>
</dbReference>
<dbReference type="InterPro" id="IPR041679">
    <property type="entry name" value="DNA2/NAM7-like_C"/>
</dbReference>
<feature type="domain" description="DNA2/NAM7 helicase-like C-terminal" evidence="5">
    <location>
        <begin position="749"/>
        <end position="882"/>
    </location>
</feature>